<feature type="repeat" description="WD" evidence="5">
    <location>
        <begin position="331"/>
        <end position="372"/>
    </location>
</feature>
<feature type="repeat" description="WD" evidence="5">
    <location>
        <begin position="247"/>
        <end position="288"/>
    </location>
</feature>
<dbReference type="PROSITE" id="PS50294">
    <property type="entry name" value="WD_REPEATS_REGION"/>
    <property type="match status" value="4"/>
</dbReference>
<name>A0AAU9N589_9ASTR</name>
<gene>
    <name evidence="9" type="ORF">LVIROSA_LOCUS21552</name>
</gene>
<dbReference type="EMBL" id="CAKMRJ010004272">
    <property type="protein sequence ID" value="CAH1435084.1"/>
    <property type="molecule type" value="Genomic_DNA"/>
</dbReference>
<dbReference type="Gene3D" id="3.40.50.720">
    <property type="entry name" value="NAD(P)-binding Rossmann-like Domain"/>
    <property type="match status" value="1"/>
</dbReference>
<dbReference type="PRINTS" id="PR00078">
    <property type="entry name" value="G3PDHDRGNASE"/>
</dbReference>
<dbReference type="GO" id="GO:0006367">
    <property type="term" value="P:transcription initiation at RNA polymerase II promoter"/>
    <property type="evidence" value="ECO:0007669"/>
    <property type="project" value="TreeGrafter"/>
</dbReference>
<dbReference type="PROSITE" id="PS00678">
    <property type="entry name" value="WD_REPEATS_1"/>
    <property type="match status" value="2"/>
</dbReference>
<keyword evidence="4" id="KW-0560">Oxidoreductase</keyword>
<dbReference type="PROSITE" id="PS50007">
    <property type="entry name" value="PIPLC_X_DOMAIN"/>
    <property type="match status" value="1"/>
</dbReference>
<evidence type="ECO:0000256" key="6">
    <source>
        <dbReference type="RuleBase" id="RU000397"/>
    </source>
</evidence>
<evidence type="ECO:0000256" key="7">
    <source>
        <dbReference type="SAM" id="MobiDB-lite"/>
    </source>
</evidence>
<dbReference type="GO" id="GO:0016251">
    <property type="term" value="F:RNA polymerase II general transcription initiation factor activity"/>
    <property type="evidence" value="ECO:0007669"/>
    <property type="project" value="TreeGrafter"/>
</dbReference>
<dbReference type="Gene3D" id="2.130.10.10">
    <property type="entry name" value="YVTN repeat-like/Quinoprotein amine dehydrogenase"/>
    <property type="match status" value="2"/>
</dbReference>
<reference evidence="9 10" key="1">
    <citation type="submission" date="2022-01" db="EMBL/GenBank/DDBJ databases">
        <authorList>
            <person name="Xiong W."/>
            <person name="Schranz E."/>
        </authorList>
    </citation>
    <scope>NUCLEOTIDE SEQUENCE [LARGE SCALE GENOMIC DNA]</scope>
</reference>
<dbReference type="PROSITE" id="PS50082">
    <property type="entry name" value="WD_REPEATS_2"/>
    <property type="match status" value="4"/>
</dbReference>
<dbReference type="PANTHER" id="PTHR19879">
    <property type="entry name" value="TRANSCRIPTION INITIATION FACTOR TFIID"/>
    <property type="match status" value="1"/>
</dbReference>
<evidence type="ECO:0000256" key="2">
    <source>
        <dbReference type="ARBA" id="ARBA00022574"/>
    </source>
</evidence>
<keyword evidence="10" id="KW-1185">Reference proteome</keyword>
<dbReference type="InterPro" id="IPR015943">
    <property type="entry name" value="WD40/YVTN_repeat-like_dom_sf"/>
</dbReference>
<protein>
    <recommendedName>
        <fullName evidence="8">Glyceraldehyde 3-phosphate dehydrogenase NAD(P) binding domain-containing protein</fullName>
    </recommendedName>
</protein>
<dbReference type="Pfam" id="PF00044">
    <property type="entry name" value="Gp_dh_N"/>
    <property type="match status" value="1"/>
</dbReference>
<dbReference type="PANTHER" id="PTHR19879:SF1">
    <property type="entry name" value="CANNONBALL-RELATED"/>
    <property type="match status" value="1"/>
</dbReference>
<dbReference type="GO" id="GO:0016620">
    <property type="term" value="F:oxidoreductase activity, acting on the aldehyde or oxo group of donors, NAD or NADP as acceptor"/>
    <property type="evidence" value="ECO:0007669"/>
    <property type="project" value="InterPro"/>
</dbReference>
<evidence type="ECO:0000313" key="10">
    <source>
        <dbReference type="Proteomes" id="UP001157418"/>
    </source>
</evidence>
<dbReference type="CDD" id="cd00200">
    <property type="entry name" value="WD40"/>
    <property type="match status" value="1"/>
</dbReference>
<dbReference type="Proteomes" id="UP001157418">
    <property type="component" value="Unassembled WGS sequence"/>
</dbReference>
<evidence type="ECO:0000313" key="9">
    <source>
        <dbReference type="EMBL" id="CAH1435084.1"/>
    </source>
</evidence>
<dbReference type="Pfam" id="PF00400">
    <property type="entry name" value="WD40"/>
    <property type="match status" value="5"/>
</dbReference>
<dbReference type="SMART" id="SM00320">
    <property type="entry name" value="WD40"/>
    <property type="match status" value="5"/>
</dbReference>
<feature type="repeat" description="WD" evidence="5">
    <location>
        <begin position="289"/>
        <end position="330"/>
    </location>
</feature>
<dbReference type="InterPro" id="IPR020472">
    <property type="entry name" value="WD40_PAC1"/>
</dbReference>
<evidence type="ECO:0000256" key="5">
    <source>
        <dbReference type="PROSITE-ProRule" id="PRU00221"/>
    </source>
</evidence>
<dbReference type="InterPro" id="IPR020828">
    <property type="entry name" value="GlycerAld_3-P_DH_NAD(P)-bd"/>
</dbReference>
<evidence type="ECO:0000256" key="3">
    <source>
        <dbReference type="ARBA" id="ARBA00022737"/>
    </source>
</evidence>
<comment type="caution">
    <text evidence="9">The sequence shown here is derived from an EMBL/GenBank/DDBJ whole genome shotgun (WGS) entry which is preliminary data.</text>
</comment>
<dbReference type="SUPFAM" id="SSF51735">
    <property type="entry name" value="NAD(P)-binding Rossmann-fold domains"/>
    <property type="match status" value="1"/>
</dbReference>
<evidence type="ECO:0000259" key="8">
    <source>
        <dbReference type="SMART" id="SM00846"/>
    </source>
</evidence>
<feature type="repeat" description="WD" evidence="5">
    <location>
        <begin position="205"/>
        <end position="236"/>
    </location>
</feature>
<evidence type="ECO:0000256" key="1">
    <source>
        <dbReference type="ARBA" id="ARBA00007406"/>
    </source>
</evidence>
<dbReference type="GO" id="GO:0051287">
    <property type="term" value="F:NAD binding"/>
    <property type="evidence" value="ECO:0007669"/>
    <property type="project" value="InterPro"/>
</dbReference>
<sequence>MAYLLQYDSTHGLFKGTIKVIDESTLEINGKQIKVTSQRDPATIPWGDFGADYIQRSSHKKVVISAPSAEVPMFIVGVNETTYKPNMDIVSNATCTTNCLAPLAKVVHEEFGIIEGLMSNVGIVWKFLFFPMCPFVQRRWTIALLVSHLEGLLERSIFEDLRNRVQLNSSTLPSVWDMAKLGRMGSSGENDSDGSNGGKRSYTLYQGHSGPVYSASFSPFGDFLLSSSSDSTIRLWTTKFNANVVCYKDHNYPVWDVKFSPLGHYFASASHDRTTRIWSMDRIQPLRILAGHLSDVDCVEWHMNCNYVATGSSDKTVRLWDVQSGECIRVFIGHRSMILSLAMSPDGRYMASSDEDGSIMMWDVSNGRCIPLLVGHTPCVWSLAFSCEGSLPASGSANSTIILGDINTSAKTPKTDDNKSGITNRLRSLKTLPTKSTPVYALRSTGSNVAAPIVKKSRASEPPPEGQNMTDASESVIPEEAPPVNVVDESLSLIPNATKQALSPIFLRESCFSIVRVAHIVLEQNYEMERRLAPRTLRVYSLYWLMIARCPPLTFRLVDMSAKKAKQNPFYVNYVINVHQFMTFINRLDQDVMQRTKRAWLQ</sequence>
<keyword evidence="2 5" id="KW-0853">WD repeat</keyword>
<organism evidence="9 10">
    <name type="scientific">Lactuca virosa</name>
    <dbReference type="NCBI Taxonomy" id="75947"/>
    <lineage>
        <taxon>Eukaryota</taxon>
        <taxon>Viridiplantae</taxon>
        <taxon>Streptophyta</taxon>
        <taxon>Embryophyta</taxon>
        <taxon>Tracheophyta</taxon>
        <taxon>Spermatophyta</taxon>
        <taxon>Magnoliopsida</taxon>
        <taxon>eudicotyledons</taxon>
        <taxon>Gunneridae</taxon>
        <taxon>Pentapetalae</taxon>
        <taxon>asterids</taxon>
        <taxon>campanulids</taxon>
        <taxon>Asterales</taxon>
        <taxon>Asteraceae</taxon>
        <taxon>Cichorioideae</taxon>
        <taxon>Cichorieae</taxon>
        <taxon>Lactucinae</taxon>
        <taxon>Lactuca</taxon>
    </lineage>
</organism>
<dbReference type="SUPFAM" id="SSF50978">
    <property type="entry name" value="WD40 repeat-like"/>
    <property type="match status" value="1"/>
</dbReference>
<evidence type="ECO:0000256" key="4">
    <source>
        <dbReference type="ARBA" id="ARBA00023002"/>
    </source>
</evidence>
<dbReference type="InterPro" id="IPR019775">
    <property type="entry name" value="WD40_repeat_CS"/>
</dbReference>
<comment type="similarity">
    <text evidence="1 6">Belongs to the glyceraldehyde-3-phosphate dehydrogenase family.</text>
</comment>
<feature type="non-terminal residue" evidence="9">
    <location>
        <position position="602"/>
    </location>
</feature>
<accession>A0AAU9N589</accession>
<dbReference type="SMART" id="SM00846">
    <property type="entry name" value="Gp_dh_N"/>
    <property type="match status" value="1"/>
</dbReference>
<keyword evidence="3" id="KW-0677">Repeat</keyword>
<dbReference type="InterPro" id="IPR036322">
    <property type="entry name" value="WD40_repeat_dom_sf"/>
</dbReference>
<feature type="region of interest" description="Disordered" evidence="7">
    <location>
        <begin position="452"/>
        <end position="476"/>
    </location>
</feature>
<feature type="domain" description="Glyceraldehyde 3-phosphate dehydrogenase NAD(P) binding" evidence="8">
    <location>
        <begin position="1"/>
        <end position="95"/>
    </location>
</feature>
<dbReference type="GO" id="GO:0005669">
    <property type="term" value="C:transcription factor TFIID complex"/>
    <property type="evidence" value="ECO:0007669"/>
    <property type="project" value="TreeGrafter"/>
</dbReference>
<dbReference type="PRINTS" id="PR00320">
    <property type="entry name" value="GPROTEINBRPT"/>
</dbReference>
<dbReference type="AlphaFoldDB" id="A0AAU9N589"/>
<proteinExistence type="inferred from homology"/>
<dbReference type="InterPro" id="IPR020831">
    <property type="entry name" value="GlycerAld/Erythrose_P_DH"/>
</dbReference>
<dbReference type="InterPro" id="IPR001680">
    <property type="entry name" value="WD40_rpt"/>
</dbReference>
<dbReference type="InterPro" id="IPR036291">
    <property type="entry name" value="NAD(P)-bd_dom_sf"/>
</dbReference>